<dbReference type="EMBL" id="SNRW01013436">
    <property type="protein sequence ID" value="KAA6372626.1"/>
    <property type="molecule type" value="Genomic_DNA"/>
</dbReference>
<organism evidence="2 3">
    <name type="scientific">Streblomastix strix</name>
    <dbReference type="NCBI Taxonomy" id="222440"/>
    <lineage>
        <taxon>Eukaryota</taxon>
        <taxon>Metamonada</taxon>
        <taxon>Preaxostyla</taxon>
        <taxon>Oxymonadida</taxon>
        <taxon>Streblomastigidae</taxon>
        <taxon>Streblomastix</taxon>
    </lineage>
</organism>
<feature type="region of interest" description="Disordered" evidence="1">
    <location>
        <begin position="430"/>
        <end position="453"/>
    </location>
</feature>
<feature type="compositionally biased region" description="Polar residues" evidence="1">
    <location>
        <begin position="434"/>
        <end position="444"/>
    </location>
</feature>
<protein>
    <submittedName>
        <fullName evidence="2">Uncharacterized protein</fullName>
    </submittedName>
</protein>
<gene>
    <name evidence="2" type="ORF">EZS28_031847</name>
</gene>
<evidence type="ECO:0000313" key="3">
    <source>
        <dbReference type="Proteomes" id="UP000324800"/>
    </source>
</evidence>
<accession>A0A5J4UPJ0</accession>
<reference evidence="2 3" key="1">
    <citation type="submission" date="2019-03" db="EMBL/GenBank/DDBJ databases">
        <title>Single cell metagenomics reveals metabolic interactions within the superorganism composed of flagellate Streblomastix strix and complex community of Bacteroidetes bacteria on its surface.</title>
        <authorList>
            <person name="Treitli S.C."/>
            <person name="Kolisko M."/>
            <person name="Husnik F."/>
            <person name="Keeling P."/>
            <person name="Hampl V."/>
        </authorList>
    </citation>
    <scope>NUCLEOTIDE SEQUENCE [LARGE SCALE GENOMIC DNA]</scope>
    <source>
        <strain evidence="2">ST1C</strain>
    </source>
</reference>
<evidence type="ECO:0000256" key="1">
    <source>
        <dbReference type="SAM" id="MobiDB-lite"/>
    </source>
</evidence>
<comment type="caution">
    <text evidence="2">The sequence shown here is derived from an EMBL/GenBank/DDBJ whole genome shotgun (WGS) entry which is preliminary data.</text>
</comment>
<evidence type="ECO:0000313" key="2">
    <source>
        <dbReference type="EMBL" id="KAA6372626.1"/>
    </source>
</evidence>
<name>A0A5J4UPJ0_9EUKA</name>
<dbReference type="AlphaFoldDB" id="A0A5J4UPJ0"/>
<dbReference type="Proteomes" id="UP000324800">
    <property type="component" value="Unassembled WGS sequence"/>
</dbReference>
<sequence length="453" mass="51732">MGNRLHNVKVNEPIEDDDATNKIYIDKQLTYDTELVTAYEKPFLFPWVPIKITDNDRIVTNQPLLVTYTNGSRIEIPATTFIDGIATFTNVSIIYQKQTSTFYLYRLYGPASTMKKDTYGDDYVPDAFKINYELNSELKFDFSLLESLLIRNQPLNELPPDIIDNDPVPDTFAYTNRIYAYSNSDAIVDILIPKLEYTNYCLKAYIYNNNGSKPVFIQSIYLPYETLQYYGNITLTKDGINYYYGQFNFDTEIPLKYRYEGLIFFVLDQEIFDGVEVTGVGVFFCFEADLTKPVPLSEISSRFIVTFVGGFNGDYTTLFTKLNGSFPKIGSIIYIDGLGICVIKTGENENDWKYAFGTYNVATEAEFLTIPLELREPGKVVSESGTEKIILNNTTRTLSNVQKEKMGKNASTSKKVTNLFEDMEYHAHNEKSYQKVSQKPISNNKKGKSSQKV</sequence>
<proteinExistence type="predicted"/>